<dbReference type="SUPFAM" id="SSF47781">
    <property type="entry name" value="RuvA domain 2-like"/>
    <property type="match status" value="1"/>
</dbReference>
<proteinExistence type="inferred from homology"/>
<organism evidence="8 9">
    <name type="scientific">Dactylosporangium matsuzakiense</name>
    <dbReference type="NCBI Taxonomy" id="53360"/>
    <lineage>
        <taxon>Bacteria</taxon>
        <taxon>Bacillati</taxon>
        <taxon>Actinomycetota</taxon>
        <taxon>Actinomycetes</taxon>
        <taxon>Micromonosporales</taxon>
        <taxon>Micromonosporaceae</taxon>
        <taxon>Dactylosporangium</taxon>
    </lineage>
</organism>
<dbReference type="NCBIfam" id="TIGR01448">
    <property type="entry name" value="recD_rel"/>
    <property type="match status" value="1"/>
</dbReference>
<sequence length="752" mass="81098">MGTMQGVSIPPQAGTAAAQATVLDAVLERITYVSEETGYTIARVATERSGQDLLTVVGSLLGAQPGESLRLVGRWGSHPKYGRQFEVHSFTTVLPATVQGIERYLGSGLIKGIGPRMAARIVGHFGIDTLRVIEEEPARLVEVPGLGPKRTGMIGAAWEEQKAIKEVMVFLQGVGVSTSLAVRIYKQYGDASVTVVRHEPYRLASDVWGIGFRTADTIARAVGIPEDSPQRVQAGLQYTLSEATDSGHCYLPEPNLIADAAEILAVPPELVRSCLADLVAAEGVVRESVPNPSAEGSSIPAVYLVPFHRAETALAGSLLRLLHTREDRMPAFATVDWDKALTWLRTRTRVDLADEQRDAVRLALTAKVAVLTGGPGCGKSFTVKSIITLAAAKKARIVLAAPTGRAAKRLTELSGHPATTVHRLLQLRPGGDASFDRDHPLEADLVVVDESSMLDLILANKLVKAIPEGAHLLLVGDVDQLPSVGAGEVLRDILGAPHIPRVRLTKVFRQAAQSGVVVNAHRINAGQAPVFGQHPDFFLFPVEEPEATADTVVDIVANRVPRRFGIKPRDIQVLTPMHRGPAGAGGLNARLQEAIAPHREGAPERRHGARVFRLGDKVIQIRNNYEKGAAGIFNGTVGVVTALDQTDRHLTVRTDEDEDVEYDFDELDELQHAYAITVHRSQGSEYPAVVIPVTMSAYTLLQRNLLYTAVTRAKRLVVLAGSRRALSIAVRTAGAGRRHTALTHRITRSARS</sequence>
<dbReference type="Proteomes" id="UP001143480">
    <property type="component" value="Unassembled WGS sequence"/>
</dbReference>
<dbReference type="GO" id="GO:0016787">
    <property type="term" value="F:hydrolase activity"/>
    <property type="evidence" value="ECO:0007669"/>
    <property type="project" value="UniProtKB-KW"/>
</dbReference>
<dbReference type="EMBL" id="BSFP01000003">
    <property type="protein sequence ID" value="GLK99281.1"/>
    <property type="molecule type" value="Genomic_DNA"/>
</dbReference>
<evidence type="ECO:0000256" key="2">
    <source>
        <dbReference type="ARBA" id="ARBA00022840"/>
    </source>
</evidence>
<dbReference type="Gene3D" id="2.30.30.940">
    <property type="match status" value="1"/>
</dbReference>
<evidence type="ECO:0000259" key="4">
    <source>
        <dbReference type="Pfam" id="PF13538"/>
    </source>
</evidence>
<dbReference type="GO" id="GO:0005524">
    <property type="term" value="F:ATP binding"/>
    <property type="evidence" value="ECO:0007669"/>
    <property type="project" value="UniProtKB-UniRule"/>
</dbReference>
<dbReference type="GO" id="GO:0043139">
    <property type="term" value="F:5'-3' DNA helicase activity"/>
    <property type="evidence" value="ECO:0007669"/>
    <property type="project" value="UniProtKB-UniRule"/>
</dbReference>
<dbReference type="InterPro" id="IPR041451">
    <property type="entry name" value="RecD2_SH13"/>
</dbReference>
<feature type="domain" description="UvrD-like helicase C-terminal" evidence="4">
    <location>
        <begin position="672"/>
        <end position="719"/>
    </location>
</feature>
<dbReference type="GO" id="GO:0003677">
    <property type="term" value="F:DNA binding"/>
    <property type="evidence" value="ECO:0007669"/>
    <property type="project" value="UniProtKB-UniRule"/>
</dbReference>
<keyword evidence="3" id="KW-0378">Hydrolase</keyword>
<accession>A0A9W6KBY6</accession>
<dbReference type="Pfam" id="PF14520">
    <property type="entry name" value="HHH_5"/>
    <property type="match status" value="1"/>
</dbReference>
<keyword evidence="3 8" id="KW-0347">Helicase</keyword>
<dbReference type="InterPro" id="IPR027785">
    <property type="entry name" value="UvrD-like_helicase_C"/>
</dbReference>
<keyword evidence="9" id="KW-1185">Reference proteome</keyword>
<dbReference type="SUPFAM" id="SSF52540">
    <property type="entry name" value="P-loop containing nucleoside triphosphate hydrolases"/>
    <property type="match status" value="1"/>
</dbReference>
<dbReference type="InterPro" id="IPR027417">
    <property type="entry name" value="P-loop_NTPase"/>
</dbReference>
<evidence type="ECO:0000259" key="5">
    <source>
        <dbReference type="Pfam" id="PF14490"/>
    </source>
</evidence>
<dbReference type="CDD" id="cd18809">
    <property type="entry name" value="SF1_C_RecD"/>
    <property type="match status" value="1"/>
</dbReference>
<comment type="caution">
    <text evidence="8">The sequence shown here is derived from an EMBL/GenBank/DDBJ whole genome shotgun (WGS) entry which is preliminary data.</text>
</comment>
<dbReference type="AlphaFoldDB" id="A0A9W6KBY6"/>
<feature type="domain" description="ATP-dependent RecD2 DNA helicase OB-fold" evidence="7">
    <location>
        <begin position="23"/>
        <end position="95"/>
    </location>
</feature>
<evidence type="ECO:0000259" key="7">
    <source>
        <dbReference type="Pfam" id="PF23139"/>
    </source>
</evidence>
<gene>
    <name evidence="3 8" type="primary">recD2</name>
    <name evidence="8" type="ORF">GCM10017581_010220</name>
</gene>
<reference evidence="8" key="2">
    <citation type="submission" date="2023-01" db="EMBL/GenBank/DDBJ databases">
        <authorList>
            <person name="Sun Q."/>
            <person name="Evtushenko L."/>
        </authorList>
    </citation>
    <scope>NUCLEOTIDE SEQUENCE</scope>
    <source>
        <strain evidence="8">VKM Ac-1321</strain>
    </source>
</reference>
<dbReference type="Pfam" id="PF18335">
    <property type="entry name" value="SH3_13"/>
    <property type="match status" value="1"/>
</dbReference>
<protein>
    <recommendedName>
        <fullName evidence="3">ATP-dependent RecD2 DNA helicase</fullName>
        <ecNumber evidence="3">5.6.2.3</ecNumber>
    </recommendedName>
    <alternativeName>
        <fullName evidence="3">DNA 5'-3' helicase subunit RecD2</fullName>
    </alternativeName>
</protein>
<comment type="function">
    <text evidence="3">DNA-dependent ATPase and ATP-dependent 5'-3' DNA helicase. Has no activity on blunt DNA or DNA with 3'-overhangs, requires at least 10 bases of 5'-ssDNA for helicase activity.</text>
</comment>
<evidence type="ECO:0000256" key="1">
    <source>
        <dbReference type="ARBA" id="ARBA00022741"/>
    </source>
</evidence>
<dbReference type="InterPro" id="IPR050534">
    <property type="entry name" value="Coronavir_polyprotein_1ab"/>
</dbReference>
<evidence type="ECO:0000313" key="8">
    <source>
        <dbReference type="EMBL" id="GLK99281.1"/>
    </source>
</evidence>
<dbReference type="PANTHER" id="PTHR43788">
    <property type="entry name" value="DNA2/NAM7 HELICASE FAMILY MEMBER"/>
    <property type="match status" value="1"/>
</dbReference>
<dbReference type="Pfam" id="PF14490">
    <property type="entry name" value="HHH_RecD2"/>
    <property type="match status" value="1"/>
</dbReference>
<keyword evidence="3" id="KW-0413">Isomerase</keyword>
<comment type="similarity">
    <text evidence="3">Belongs to the RecD family. RecD2 subfamily.</text>
</comment>
<name>A0A9W6KBY6_9ACTN</name>
<dbReference type="Gene3D" id="1.10.150.20">
    <property type="entry name" value="5' to 3' exonuclease, C-terminal subdomain"/>
    <property type="match status" value="1"/>
</dbReference>
<keyword evidence="1 3" id="KW-0547">Nucleotide-binding</keyword>
<keyword evidence="2 3" id="KW-0067">ATP-binding</keyword>
<dbReference type="InterPro" id="IPR010994">
    <property type="entry name" value="RuvA_2-like"/>
</dbReference>
<reference evidence="8" key="1">
    <citation type="journal article" date="2014" name="Int. J. Syst. Evol. Microbiol.">
        <title>Complete genome sequence of Corynebacterium casei LMG S-19264T (=DSM 44701T), isolated from a smear-ripened cheese.</title>
        <authorList>
            <consortium name="US DOE Joint Genome Institute (JGI-PGF)"/>
            <person name="Walter F."/>
            <person name="Albersmeier A."/>
            <person name="Kalinowski J."/>
            <person name="Ruckert C."/>
        </authorList>
    </citation>
    <scope>NUCLEOTIDE SEQUENCE</scope>
    <source>
        <strain evidence="8">VKM Ac-1321</strain>
    </source>
</reference>
<dbReference type="CDD" id="cd17933">
    <property type="entry name" value="DEXSc_RecD-like"/>
    <property type="match status" value="1"/>
</dbReference>
<dbReference type="PANTHER" id="PTHR43788:SF6">
    <property type="entry name" value="DNA HELICASE B"/>
    <property type="match status" value="1"/>
</dbReference>
<evidence type="ECO:0000259" key="6">
    <source>
        <dbReference type="Pfam" id="PF18335"/>
    </source>
</evidence>
<dbReference type="GO" id="GO:0009338">
    <property type="term" value="C:exodeoxyribonuclease V complex"/>
    <property type="evidence" value="ECO:0007669"/>
    <property type="project" value="TreeGrafter"/>
</dbReference>
<dbReference type="InterPro" id="IPR055446">
    <property type="entry name" value="RecD2_N_OB"/>
</dbReference>
<dbReference type="GO" id="GO:0006310">
    <property type="term" value="P:DNA recombination"/>
    <property type="evidence" value="ECO:0007669"/>
    <property type="project" value="InterPro"/>
</dbReference>
<evidence type="ECO:0000256" key="3">
    <source>
        <dbReference type="HAMAP-Rule" id="MF_01488"/>
    </source>
</evidence>
<dbReference type="Pfam" id="PF13538">
    <property type="entry name" value="UvrD_C_2"/>
    <property type="match status" value="1"/>
</dbReference>
<dbReference type="InterPro" id="IPR006345">
    <property type="entry name" value="RecD2"/>
</dbReference>
<dbReference type="Gene3D" id="1.10.10.2220">
    <property type="match status" value="1"/>
</dbReference>
<dbReference type="Pfam" id="PF23139">
    <property type="entry name" value="OB_YrrC"/>
    <property type="match status" value="1"/>
</dbReference>
<dbReference type="Pfam" id="PF13245">
    <property type="entry name" value="AAA_19"/>
    <property type="match status" value="1"/>
</dbReference>
<dbReference type="EC" id="5.6.2.3" evidence="3"/>
<comment type="catalytic activity">
    <reaction evidence="3">
        <text>ATP + H2O = ADP + phosphate + H(+)</text>
        <dbReference type="Rhea" id="RHEA:13065"/>
        <dbReference type="ChEBI" id="CHEBI:15377"/>
        <dbReference type="ChEBI" id="CHEBI:15378"/>
        <dbReference type="ChEBI" id="CHEBI:30616"/>
        <dbReference type="ChEBI" id="CHEBI:43474"/>
        <dbReference type="ChEBI" id="CHEBI:456216"/>
        <dbReference type="EC" id="5.6.2.3"/>
    </reaction>
</comment>
<feature type="domain" description="ATP-dependent RecD2 DNA helicase SH3" evidence="6">
    <location>
        <begin position="587"/>
        <end position="653"/>
    </location>
</feature>
<dbReference type="HAMAP" id="MF_01488">
    <property type="entry name" value="RecD2"/>
    <property type="match status" value="1"/>
</dbReference>
<keyword evidence="3" id="KW-0238">DNA-binding</keyword>
<dbReference type="Gene3D" id="3.40.50.300">
    <property type="entry name" value="P-loop containing nucleotide triphosphate hydrolases"/>
    <property type="match status" value="2"/>
</dbReference>
<evidence type="ECO:0000313" key="9">
    <source>
        <dbReference type="Proteomes" id="UP001143480"/>
    </source>
</evidence>
<dbReference type="InterPro" id="IPR029493">
    <property type="entry name" value="RecD2-like_HHH"/>
</dbReference>
<feature type="binding site" evidence="3">
    <location>
        <begin position="376"/>
        <end position="380"/>
    </location>
    <ligand>
        <name>ATP</name>
        <dbReference type="ChEBI" id="CHEBI:30616"/>
    </ligand>
</feature>
<feature type="domain" description="ATP-dependent RecD2 DNA helicase-like helix-hairpin-helix" evidence="5">
    <location>
        <begin position="160"/>
        <end position="250"/>
    </location>
</feature>
<dbReference type="GO" id="GO:0017116">
    <property type="term" value="F:single-stranded DNA helicase activity"/>
    <property type="evidence" value="ECO:0007669"/>
    <property type="project" value="TreeGrafter"/>
</dbReference>